<accession>A0A0J7ZFT0</accession>
<dbReference type="EMBL" id="LFNT01000014">
    <property type="protein sequence ID" value="KMS74262.1"/>
    <property type="molecule type" value="Genomic_DNA"/>
</dbReference>
<dbReference type="PATRIC" id="fig|1938.3.peg.8644"/>
<dbReference type="AlphaFoldDB" id="A0A0J7ZFT0"/>
<feature type="region of interest" description="Disordered" evidence="1">
    <location>
        <begin position="211"/>
        <end position="231"/>
    </location>
</feature>
<feature type="compositionally biased region" description="Basic and acidic residues" evidence="1">
    <location>
        <begin position="222"/>
        <end position="231"/>
    </location>
</feature>
<proteinExistence type="predicted"/>
<gene>
    <name evidence="2" type="ORF">ACM01_15275</name>
</gene>
<protein>
    <submittedName>
        <fullName evidence="2">Uncharacterized protein</fullName>
    </submittedName>
</protein>
<dbReference type="InterPro" id="IPR057895">
    <property type="entry name" value="Mom"/>
</dbReference>
<organism evidence="2 3">
    <name type="scientific">Streptomyces viridochromogenes</name>
    <dbReference type="NCBI Taxonomy" id="1938"/>
    <lineage>
        <taxon>Bacteria</taxon>
        <taxon>Bacillati</taxon>
        <taxon>Actinomycetota</taxon>
        <taxon>Actinomycetes</taxon>
        <taxon>Kitasatosporales</taxon>
        <taxon>Streptomycetaceae</taxon>
        <taxon>Streptomyces</taxon>
    </lineage>
</organism>
<evidence type="ECO:0000313" key="3">
    <source>
        <dbReference type="Proteomes" id="UP000037432"/>
    </source>
</evidence>
<reference evidence="2 3" key="1">
    <citation type="submission" date="2015-06" db="EMBL/GenBank/DDBJ databases">
        <authorList>
            <person name="Ju K.-S."/>
            <person name="Doroghazi J.R."/>
            <person name="Metcalf W.W."/>
        </authorList>
    </citation>
    <scope>NUCLEOTIDE SEQUENCE [LARGE SCALE GENOMIC DNA]</scope>
    <source>
        <strain evidence="2 3">NRRL 3414</strain>
    </source>
</reference>
<evidence type="ECO:0000313" key="2">
    <source>
        <dbReference type="EMBL" id="KMS74262.1"/>
    </source>
</evidence>
<evidence type="ECO:0000256" key="1">
    <source>
        <dbReference type="SAM" id="MobiDB-lite"/>
    </source>
</evidence>
<sequence>MRPPATVQFGLYEDVDGERRLCGVAVFGVPVSTGVLTKPLPELRPYTESLVCSRFVLLDECPGNSESWFLANCLNHLLARGVRGVVSFADPVPRRTASGVLVMPGQVGTIYAATNAVYASRATARTVKLLPDGTVFHDRTAQKIRRQEQGHQYAEAQLIALGALVPRAGCNPAVWLREALVAVGARNVRHRGAHRYVWRLGRNRREREQIKLGLPAQRPYPKQRDPEPIGV</sequence>
<name>A0A0J7ZFT0_STRVR</name>
<comment type="caution">
    <text evidence="2">The sequence shown here is derived from an EMBL/GenBank/DDBJ whole genome shotgun (WGS) entry which is preliminary data.</text>
</comment>
<dbReference type="Pfam" id="PF25680">
    <property type="entry name" value="Mom"/>
    <property type="match status" value="1"/>
</dbReference>
<dbReference type="Proteomes" id="UP000037432">
    <property type="component" value="Unassembled WGS sequence"/>
</dbReference>